<feature type="transmembrane region" description="Helical" evidence="5">
    <location>
        <begin position="520"/>
        <end position="545"/>
    </location>
</feature>
<dbReference type="STRING" id="564137.SAMN04488238_10189"/>
<feature type="transmembrane region" description="Helical" evidence="5">
    <location>
        <begin position="192"/>
        <end position="210"/>
    </location>
</feature>
<evidence type="ECO:0000256" key="2">
    <source>
        <dbReference type="ARBA" id="ARBA00022676"/>
    </source>
</evidence>
<name>A0A1H2QRT2_9RHOB</name>
<protein>
    <submittedName>
        <fullName evidence="7">Glycosyltransferase, catalytic subunit of cellulose synthase and poly-beta-1,6-N-acetylglucosamine synthase</fullName>
    </submittedName>
</protein>
<dbReference type="Proteomes" id="UP000198539">
    <property type="component" value="Unassembled WGS sequence"/>
</dbReference>
<evidence type="ECO:0000256" key="5">
    <source>
        <dbReference type="SAM" id="Phobius"/>
    </source>
</evidence>
<sequence length="646" mass="70727">MGSSRAVHQVAQGGTSAAPGVLPNAPRHRLGQLLLDMGVLRPGDLLRALVLQSRQDAMLGDVLLAHGMITDAQLTEALARQFDVAVVNPLADLADPRLIDRLGPTRCLAMGCLPWRRAGAVTVIACTRPDQFALNRDALTAVFGPVAMVLIAGPHLHTALLQTRRSALRLLAENCVAPSESCRNWQASKARAWGLGVAALAVTTLIYSPLLVFSILVVVAMVTLVLSMGLKVAALVAHLRAARHAAPRSMMRAAVAGGSAHLPVISIMVPLHREEDVIPRLLARLSKLSYPVELLDVLLVVEERDATTHHALAGQTLPRWARIITVPHATLKTKPRALNFALAFAKGSIIGVYDAEDAPEADQLYLVARRFAAADPTLACLQGMLDFYNPATNWLSRCFTIEYAAWFRVILPGLERLGLVLPLGGTTLFFRRDILDKLGGWDAHNVTEDADLGIRLARHGYRTELLASTTFEEANCHVIPWIKQRSRWLKGYAITYAVHMRDPKRLLAQLGWWRFGGLQVLLLGTLVQFVLTPVLWSFWLLLFGLGHPFDGILPFPLAFGLAALFLLSETANLTVNLVALRQRHHRALRIWALSLHFYFPLAALAAYKGLWELMSSPFYWDKTTHGKYAAVTEGAPSDAAAPIDTA</sequence>
<dbReference type="SUPFAM" id="SSF160246">
    <property type="entry name" value="EspE N-terminal domain-like"/>
    <property type="match status" value="1"/>
</dbReference>
<evidence type="ECO:0000313" key="7">
    <source>
        <dbReference type="EMBL" id="SDW09913.1"/>
    </source>
</evidence>
<keyword evidence="5" id="KW-1133">Transmembrane helix</keyword>
<dbReference type="Gene3D" id="3.90.550.10">
    <property type="entry name" value="Spore Coat Polysaccharide Biosynthesis Protein SpsA, Chain A"/>
    <property type="match status" value="1"/>
</dbReference>
<dbReference type="InterPro" id="IPR037257">
    <property type="entry name" value="T2SS_E_N_sf"/>
</dbReference>
<evidence type="ECO:0000313" key="8">
    <source>
        <dbReference type="Proteomes" id="UP000198539"/>
    </source>
</evidence>
<dbReference type="InterPro" id="IPR001173">
    <property type="entry name" value="Glyco_trans_2-like"/>
</dbReference>
<evidence type="ECO:0000256" key="3">
    <source>
        <dbReference type="ARBA" id="ARBA00022679"/>
    </source>
</evidence>
<reference evidence="7 8" key="1">
    <citation type="submission" date="2016-10" db="EMBL/GenBank/DDBJ databases">
        <authorList>
            <person name="de Groot N.N."/>
        </authorList>
    </citation>
    <scope>NUCLEOTIDE SEQUENCE [LARGE SCALE GENOMIC DNA]</scope>
    <source>
        <strain evidence="7 8">CGMCC 1.8894</strain>
    </source>
</reference>
<dbReference type="RefSeq" id="WP_223814144.1">
    <property type="nucleotide sequence ID" value="NZ_CP061498.1"/>
</dbReference>
<evidence type="ECO:0000259" key="6">
    <source>
        <dbReference type="Pfam" id="PF13632"/>
    </source>
</evidence>
<dbReference type="InterPro" id="IPR029044">
    <property type="entry name" value="Nucleotide-diphossugar_trans"/>
</dbReference>
<proteinExistence type="inferred from homology"/>
<dbReference type="AlphaFoldDB" id="A0A1H2QRT2"/>
<accession>A0A1H2QRT2</accession>
<comment type="similarity">
    <text evidence="1">Belongs to the glycosyltransferase 2 family.</text>
</comment>
<keyword evidence="5" id="KW-0812">Transmembrane</keyword>
<dbReference type="GO" id="GO:0016757">
    <property type="term" value="F:glycosyltransferase activity"/>
    <property type="evidence" value="ECO:0007669"/>
    <property type="project" value="UniProtKB-KW"/>
</dbReference>
<gene>
    <name evidence="7" type="ORF">SAMN04488238_10189</name>
</gene>
<organism evidence="7 8">
    <name type="scientific">Roseicitreum antarcticum</name>
    <dbReference type="NCBI Taxonomy" id="564137"/>
    <lineage>
        <taxon>Bacteria</taxon>
        <taxon>Pseudomonadati</taxon>
        <taxon>Pseudomonadota</taxon>
        <taxon>Alphaproteobacteria</taxon>
        <taxon>Rhodobacterales</taxon>
        <taxon>Paracoccaceae</taxon>
        <taxon>Roseicitreum</taxon>
    </lineage>
</organism>
<evidence type="ECO:0000256" key="4">
    <source>
        <dbReference type="SAM" id="MobiDB-lite"/>
    </source>
</evidence>
<feature type="transmembrane region" description="Helical" evidence="5">
    <location>
        <begin position="216"/>
        <end position="242"/>
    </location>
</feature>
<feature type="domain" description="Glycosyltransferase 2-like" evidence="6">
    <location>
        <begin position="350"/>
        <end position="545"/>
    </location>
</feature>
<dbReference type="PANTHER" id="PTHR43630:SF1">
    <property type="entry name" value="POLY-BETA-1,6-N-ACETYL-D-GLUCOSAMINE SYNTHASE"/>
    <property type="match status" value="1"/>
</dbReference>
<dbReference type="SUPFAM" id="SSF53448">
    <property type="entry name" value="Nucleotide-diphospho-sugar transferases"/>
    <property type="match status" value="1"/>
</dbReference>
<dbReference type="Pfam" id="PF13632">
    <property type="entry name" value="Glyco_trans_2_3"/>
    <property type="match status" value="1"/>
</dbReference>
<keyword evidence="5" id="KW-0472">Membrane</keyword>
<feature type="region of interest" description="Disordered" evidence="4">
    <location>
        <begin position="1"/>
        <end position="22"/>
    </location>
</feature>
<keyword evidence="2" id="KW-0328">Glycosyltransferase</keyword>
<keyword evidence="8" id="KW-1185">Reference proteome</keyword>
<keyword evidence="3 7" id="KW-0808">Transferase</keyword>
<evidence type="ECO:0000256" key="1">
    <source>
        <dbReference type="ARBA" id="ARBA00006739"/>
    </source>
</evidence>
<dbReference type="PANTHER" id="PTHR43630">
    <property type="entry name" value="POLY-BETA-1,6-N-ACETYL-D-GLUCOSAMINE SYNTHASE"/>
    <property type="match status" value="1"/>
</dbReference>
<feature type="transmembrane region" description="Helical" evidence="5">
    <location>
        <begin position="590"/>
        <end position="610"/>
    </location>
</feature>
<feature type="transmembrane region" description="Helical" evidence="5">
    <location>
        <begin position="557"/>
        <end position="578"/>
    </location>
</feature>
<dbReference type="EMBL" id="FNOM01000001">
    <property type="protein sequence ID" value="SDW09913.1"/>
    <property type="molecule type" value="Genomic_DNA"/>
</dbReference>